<dbReference type="AlphaFoldDB" id="A0A9D4Q603"/>
<name>A0A9D4Q603_RHISA</name>
<keyword evidence="2" id="KW-1185">Reference proteome</keyword>
<comment type="caution">
    <text evidence="1">The sequence shown here is derived from an EMBL/GenBank/DDBJ whole genome shotgun (WGS) entry which is preliminary data.</text>
</comment>
<reference evidence="1" key="1">
    <citation type="journal article" date="2020" name="Cell">
        <title>Large-Scale Comparative Analyses of Tick Genomes Elucidate Their Genetic Diversity and Vector Capacities.</title>
        <authorList>
            <consortium name="Tick Genome and Microbiome Consortium (TIGMIC)"/>
            <person name="Jia N."/>
            <person name="Wang J."/>
            <person name="Shi W."/>
            <person name="Du L."/>
            <person name="Sun Y."/>
            <person name="Zhan W."/>
            <person name="Jiang J.F."/>
            <person name="Wang Q."/>
            <person name="Zhang B."/>
            <person name="Ji P."/>
            <person name="Bell-Sakyi L."/>
            <person name="Cui X.M."/>
            <person name="Yuan T.T."/>
            <person name="Jiang B.G."/>
            <person name="Yang W.F."/>
            <person name="Lam T.T."/>
            <person name="Chang Q.C."/>
            <person name="Ding S.J."/>
            <person name="Wang X.J."/>
            <person name="Zhu J.G."/>
            <person name="Ruan X.D."/>
            <person name="Zhao L."/>
            <person name="Wei J.T."/>
            <person name="Ye R.Z."/>
            <person name="Que T.C."/>
            <person name="Du C.H."/>
            <person name="Zhou Y.H."/>
            <person name="Cheng J.X."/>
            <person name="Dai P.F."/>
            <person name="Guo W.B."/>
            <person name="Han X.H."/>
            <person name="Huang E.J."/>
            <person name="Li L.F."/>
            <person name="Wei W."/>
            <person name="Gao Y.C."/>
            <person name="Liu J.Z."/>
            <person name="Shao H.Z."/>
            <person name="Wang X."/>
            <person name="Wang C.C."/>
            <person name="Yang T.C."/>
            <person name="Huo Q.B."/>
            <person name="Li W."/>
            <person name="Chen H.Y."/>
            <person name="Chen S.E."/>
            <person name="Zhou L.G."/>
            <person name="Ni X.B."/>
            <person name="Tian J.H."/>
            <person name="Sheng Y."/>
            <person name="Liu T."/>
            <person name="Pan Y.S."/>
            <person name="Xia L.Y."/>
            <person name="Li J."/>
            <person name="Zhao F."/>
            <person name="Cao W.C."/>
        </authorList>
    </citation>
    <scope>NUCLEOTIDE SEQUENCE</scope>
    <source>
        <strain evidence="1">Rsan-2018</strain>
    </source>
</reference>
<evidence type="ECO:0000313" key="2">
    <source>
        <dbReference type="Proteomes" id="UP000821837"/>
    </source>
</evidence>
<sequence>MPCSLSRILGHGVRICKILRAEWQRQARLHRDSLYLQLHHLDRPSTAKKKWRELCVLIDRATEFLWQRMLTTLRDSTPKKPPQPSNRVHIVGEIALPEEVNQILGLGPKFAVEPRKTPHELLTLVRQVAQRMPEDESNRCVSEEEWDSTLQNAELLPQLPLFTVTGQRFLPLSCEPIGAVKLGVTPPPTGSACYVALKE</sequence>
<accession>A0A9D4Q603</accession>
<protein>
    <submittedName>
        <fullName evidence="1">Uncharacterized protein</fullName>
    </submittedName>
</protein>
<proteinExistence type="predicted"/>
<organism evidence="1 2">
    <name type="scientific">Rhipicephalus sanguineus</name>
    <name type="common">Brown dog tick</name>
    <name type="synonym">Ixodes sanguineus</name>
    <dbReference type="NCBI Taxonomy" id="34632"/>
    <lineage>
        <taxon>Eukaryota</taxon>
        <taxon>Metazoa</taxon>
        <taxon>Ecdysozoa</taxon>
        <taxon>Arthropoda</taxon>
        <taxon>Chelicerata</taxon>
        <taxon>Arachnida</taxon>
        <taxon>Acari</taxon>
        <taxon>Parasitiformes</taxon>
        <taxon>Ixodida</taxon>
        <taxon>Ixodoidea</taxon>
        <taxon>Ixodidae</taxon>
        <taxon>Rhipicephalinae</taxon>
        <taxon>Rhipicephalus</taxon>
        <taxon>Rhipicephalus</taxon>
    </lineage>
</organism>
<reference evidence="1" key="2">
    <citation type="submission" date="2021-09" db="EMBL/GenBank/DDBJ databases">
        <authorList>
            <person name="Jia N."/>
            <person name="Wang J."/>
            <person name="Shi W."/>
            <person name="Du L."/>
            <person name="Sun Y."/>
            <person name="Zhan W."/>
            <person name="Jiang J."/>
            <person name="Wang Q."/>
            <person name="Zhang B."/>
            <person name="Ji P."/>
            <person name="Sakyi L.B."/>
            <person name="Cui X."/>
            <person name="Yuan T."/>
            <person name="Jiang B."/>
            <person name="Yang W."/>
            <person name="Lam T.T.-Y."/>
            <person name="Chang Q."/>
            <person name="Ding S."/>
            <person name="Wang X."/>
            <person name="Zhu J."/>
            <person name="Ruan X."/>
            <person name="Zhao L."/>
            <person name="Wei J."/>
            <person name="Que T."/>
            <person name="Du C."/>
            <person name="Cheng J."/>
            <person name="Dai P."/>
            <person name="Han X."/>
            <person name="Huang E."/>
            <person name="Gao Y."/>
            <person name="Liu J."/>
            <person name="Shao H."/>
            <person name="Ye R."/>
            <person name="Li L."/>
            <person name="Wei W."/>
            <person name="Wang X."/>
            <person name="Wang C."/>
            <person name="Huo Q."/>
            <person name="Li W."/>
            <person name="Guo W."/>
            <person name="Chen H."/>
            <person name="Chen S."/>
            <person name="Zhou L."/>
            <person name="Zhou L."/>
            <person name="Ni X."/>
            <person name="Tian J."/>
            <person name="Zhou Y."/>
            <person name="Sheng Y."/>
            <person name="Liu T."/>
            <person name="Pan Y."/>
            <person name="Xia L."/>
            <person name="Li J."/>
            <person name="Zhao F."/>
            <person name="Cao W."/>
        </authorList>
    </citation>
    <scope>NUCLEOTIDE SEQUENCE</scope>
    <source>
        <strain evidence="1">Rsan-2018</strain>
        <tissue evidence="1">Larvae</tissue>
    </source>
</reference>
<evidence type="ECO:0000313" key="1">
    <source>
        <dbReference type="EMBL" id="KAH7963746.1"/>
    </source>
</evidence>
<dbReference type="VEuPathDB" id="VectorBase:RSAN_026141"/>
<gene>
    <name evidence="1" type="ORF">HPB52_022710</name>
</gene>
<dbReference type="Proteomes" id="UP000821837">
    <property type="component" value="Chromosome 3"/>
</dbReference>
<dbReference type="EMBL" id="JABSTV010001249">
    <property type="protein sequence ID" value="KAH7963746.1"/>
    <property type="molecule type" value="Genomic_DNA"/>
</dbReference>